<dbReference type="EMBL" id="QFYQ01000001">
    <property type="protein sequence ID" value="RAK55218.1"/>
    <property type="molecule type" value="Genomic_DNA"/>
</dbReference>
<proteinExistence type="predicted"/>
<keyword evidence="2" id="KW-1185">Reference proteome</keyword>
<evidence type="ECO:0000313" key="1">
    <source>
        <dbReference type="EMBL" id="RAK55218.1"/>
    </source>
</evidence>
<organism evidence="1 2">
    <name type="scientific">Phenylobacterium soli</name>
    <dbReference type="NCBI Taxonomy" id="2170551"/>
    <lineage>
        <taxon>Bacteria</taxon>
        <taxon>Pseudomonadati</taxon>
        <taxon>Pseudomonadota</taxon>
        <taxon>Alphaproteobacteria</taxon>
        <taxon>Caulobacterales</taxon>
        <taxon>Caulobacteraceae</taxon>
        <taxon>Phenylobacterium</taxon>
    </lineage>
</organism>
<accession>A0A328AQM3</accession>
<name>A0A328AQM3_9CAUL</name>
<dbReference type="Proteomes" id="UP000249254">
    <property type="component" value="Unassembled WGS sequence"/>
</dbReference>
<protein>
    <submittedName>
        <fullName evidence="1">Uncharacterized protein</fullName>
    </submittedName>
</protein>
<comment type="caution">
    <text evidence="1">The sequence shown here is derived from an EMBL/GenBank/DDBJ whole genome shotgun (WGS) entry which is preliminary data.</text>
</comment>
<sequence length="59" mass="6513">MTPDSDIVPTPQSQILSRASEGLSAPLDEDIGAATLFQEINERRARIENAELLRHLRGL</sequence>
<gene>
    <name evidence="1" type="ORF">DJ017_12160</name>
</gene>
<reference evidence="2" key="1">
    <citation type="submission" date="2018-05" db="EMBL/GenBank/DDBJ databases">
        <authorList>
            <person name="Li X."/>
        </authorList>
    </citation>
    <scope>NUCLEOTIDE SEQUENCE [LARGE SCALE GENOMIC DNA]</scope>
    <source>
        <strain evidence="2">LX32</strain>
    </source>
</reference>
<dbReference type="AlphaFoldDB" id="A0A328AQM3"/>
<evidence type="ECO:0000313" key="2">
    <source>
        <dbReference type="Proteomes" id="UP000249254"/>
    </source>
</evidence>
<dbReference type="RefSeq" id="WP_111528966.1">
    <property type="nucleotide sequence ID" value="NZ_JBHRSG010000003.1"/>
</dbReference>